<reference evidence="2" key="1">
    <citation type="journal article" date="2014" name="Front. Microbiol.">
        <title>High frequency of phylogenetically diverse reductive dehalogenase-homologous genes in deep subseafloor sedimentary metagenomes.</title>
        <authorList>
            <person name="Kawai M."/>
            <person name="Futagami T."/>
            <person name="Toyoda A."/>
            <person name="Takaki Y."/>
            <person name="Nishi S."/>
            <person name="Hori S."/>
            <person name="Arai W."/>
            <person name="Tsubouchi T."/>
            <person name="Morono Y."/>
            <person name="Uchiyama I."/>
            <person name="Ito T."/>
            <person name="Fujiyama A."/>
            <person name="Inagaki F."/>
            <person name="Takami H."/>
        </authorList>
    </citation>
    <scope>NUCLEOTIDE SEQUENCE</scope>
    <source>
        <strain evidence="2">Expedition CK06-06</strain>
    </source>
</reference>
<dbReference type="GO" id="GO:0005829">
    <property type="term" value="C:cytosol"/>
    <property type="evidence" value="ECO:0007669"/>
    <property type="project" value="TreeGrafter"/>
</dbReference>
<dbReference type="InterPro" id="IPR024083">
    <property type="entry name" value="Fumarase/histidase_N"/>
</dbReference>
<comment type="caution">
    <text evidence="2">The sequence shown here is derived from an EMBL/GenBank/DDBJ whole genome shotgun (WGS) entry which is preliminary data.</text>
</comment>
<feature type="non-terminal residue" evidence="2">
    <location>
        <position position="141"/>
    </location>
</feature>
<dbReference type="AlphaFoldDB" id="X0T4B9"/>
<accession>X0T4B9</accession>
<dbReference type="Gene3D" id="1.10.275.10">
    <property type="entry name" value="Fumarase/aspartase (N-terminal domain)"/>
    <property type="match status" value="1"/>
</dbReference>
<proteinExistence type="predicted"/>
<evidence type="ECO:0000313" key="2">
    <source>
        <dbReference type="EMBL" id="GAF88348.1"/>
    </source>
</evidence>
<evidence type="ECO:0000256" key="1">
    <source>
        <dbReference type="ARBA" id="ARBA00023239"/>
    </source>
</evidence>
<dbReference type="SUPFAM" id="SSF48557">
    <property type="entry name" value="L-aspartase-like"/>
    <property type="match status" value="1"/>
</dbReference>
<dbReference type="EMBL" id="BARS01017885">
    <property type="protein sequence ID" value="GAF88348.1"/>
    <property type="molecule type" value="Genomic_DNA"/>
</dbReference>
<dbReference type="PANTHER" id="PTHR43172:SF1">
    <property type="entry name" value="ADENYLOSUCCINATE LYASE"/>
    <property type="match status" value="1"/>
</dbReference>
<organism evidence="2">
    <name type="scientific">marine sediment metagenome</name>
    <dbReference type="NCBI Taxonomy" id="412755"/>
    <lineage>
        <taxon>unclassified sequences</taxon>
        <taxon>metagenomes</taxon>
        <taxon>ecological metagenomes</taxon>
    </lineage>
</organism>
<name>X0T4B9_9ZZZZ</name>
<gene>
    <name evidence="2" type="ORF">S01H1_29194</name>
</gene>
<dbReference type="PANTHER" id="PTHR43172">
    <property type="entry name" value="ADENYLOSUCCINATE LYASE"/>
    <property type="match status" value="1"/>
</dbReference>
<dbReference type="InterPro" id="IPR008948">
    <property type="entry name" value="L-Aspartase-like"/>
</dbReference>
<dbReference type="GO" id="GO:0070626">
    <property type="term" value="F:(S)-2-(5-amino-1-(5-phospho-D-ribosyl)imidazole-4-carboxamido) succinate lyase (fumarate-forming) activity"/>
    <property type="evidence" value="ECO:0007669"/>
    <property type="project" value="TreeGrafter"/>
</dbReference>
<evidence type="ECO:0008006" key="3">
    <source>
        <dbReference type="Google" id="ProtNLM"/>
    </source>
</evidence>
<dbReference type="GO" id="GO:0004018">
    <property type="term" value="F:N6-(1,2-dicarboxyethyl)AMP AMP-lyase (fumarate-forming) activity"/>
    <property type="evidence" value="ECO:0007669"/>
    <property type="project" value="TreeGrafter"/>
</dbReference>
<keyword evidence="1" id="KW-0456">Lyase</keyword>
<sequence>MERETYGYDTFLSPFTWRYSSQEMRRLWSEEYKRQLWRRIWVALAEAEHEAGLVSEAELDDLRAHQDEVDIARSHEIEAEIGHDKMAEIRAYAEQCPIGGGKIHLGATSADVEDNADILRIKESLYLVRQRLIGLLEALAT</sequence>
<dbReference type="GO" id="GO:0044208">
    <property type="term" value="P:'de novo' AMP biosynthetic process"/>
    <property type="evidence" value="ECO:0007669"/>
    <property type="project" value="TreeGrafter"/>
</dbReference>
<protein>
    <recommendedName>
        <fullName evidence="3">Fumarate lyase N-terminal domain-containing protein</fullName>
    </recommendedName>
</protein>